<accession>A0A183D5V8</accession>
<name>A0A183D5V8_9BILA</name>
<dbReference type="WBParaSite" id="GPUH_0000410601-mRNA-1">
    <property type="protein sequence ID" value="GPUH_0000410601-mRNA-1"/>
    <property type="gene ID" value="GPUH_0000410601"/>
</dbReference>
<sequence length="157" mass="18722">MSGRASECRRTTCLHYLSPLEFFFYCCCGIDFEDCAYTDDRKILSYASINAEAWKSRSEIRSFYKPDGREFENRTDIYGRPWLYRKFIYSLPVVDENTKKVVHSMRNIRVNLCAVGEYNVTIGEWQKYIYLPTPTRRSFLPKPHQFCVFEASFYFEN</sequence>
<evidence type="ECO:0000313" key="3">
    <source>
        <dbReference type="WBParaSite" id="GPUH_0000410601-mRNA-1"/>
    </source>
</evidence>
<gene>
    <name evidence="1" type="ORF">GPUH_LOCUS4100</name>
</gene>
<evidence type="ECO:0000313" key="1">
    <source>
        <dbReference type="EMBL" id="VDK42541.1"/>
    </source>
</evidence>
<proteinExistence type="predicted"/>
<reference evidence="3" key="1">
    <citation type="submission" date="2016-06" db="UniProtKB">
        <authorList>
            <consortium name="WormBaseParasite"/>
        </authorList>
    </citation>
    <scope>IDENTIFICATION</scope>
</reference>
<evidence type="ECO:0000313" key="2">
    <source>
        <dbReference type="Proteomes" id="UP000271098"/>
    </source>
</evidence>
<dbReference type="AlphaFoldDB" id="A0A183D5V8"/>
<dbReference type="OrthoDB" id="5868594at2759"/>
<reference evidence="1 2" key="2">
    <citation type="submission" date="2018-11" db="EMBL/GenBank/DDBJ databases">
        <authorList>
            <consortium name="Pathogen Informatics"/>
        </authorList>
    </citation>
    <scope>NUCLEOTIDE SEQUENCE [LARGE SCALE GENOMIC DNA]</scope>
</reference>
<keyword evidence="2" id="KW-1185">Reference proteome</keyword>
<dbReference type="Proteomes" id="UP000271098">
    <property type="component" value="Unassembled WGS sequence"/>
</dbReference>
<organism evidence="3">
    <name type="scientific">Gongylonema pulchrum</name>
    <dbReference type="NCBI Taxonomy" id="637853"/>
    <lineage>
        <taxon>Eukaryota</taxon>
        <taxon>Metazoa</taxon>
        <taxon>Ecdysozoa</taxon>
        <taxon>Nematoda</taxon>
        <taxon>Chromadorea</taxon>
        <taxon>Rhabditida</taxon>
        <taxon>Spirurina</taxon>
        <taxon>Spiruromorpha</taxon>
        <taxon>Spiruroidea</taxon>
        <taxon>Gongylonematidae</taxon>
        <taxon>Gongylonema</taxon>
    </lineage>
</organism>
<dbReference type="EMBL" id="UYRT01007472">
    <property type="protein sequence ID" value="VDK42541.1"/>
    <property type="molecule type" value="Genomic_DNA"/>
</dbReference>
<protein>
    <submittedName>
        <fullName evidence="3">F5/8 type C domain-containing protein</fullName>
    </submittedName>
</protein>